<feature type="domain" description="Thioredoxin" evidence="13">
    <location>
        <begin position="26"/>
        <end position="155"/>
    </location>
</feature>
<dbReference type="SUPFAM" id="SSF52833">
    <property type="entry name" value="Thioredoxin-like"/>
    <property type="match status" value="5"/>
</dbReference>
<feature type="domain" description="Thioredoxin" evidence="13">
    <location>
        <begin position="492"/>
        <end position="621"/>
    </location>
</feature>
<dbReference type="PROSITE" id="PS51352">
    <property type="entry name" value="THIOREDOXIN_2"/>
    <property type="match status" value="3"/>
</dbReference>
<dbReference type="AlphaFoldDB" id="A0A0B7B682"/>
<gene>
    <name evidence="14" type="primary">ORF160451</name>
</gene>
<keyword evidence="6" id="KW-0677">Repeat</keyword>
<comment type="catalytic activity">
    <reaction evidence="1 12">
        <text>Catalyzes the rearrangement of -S-S- bonds in proteins.</text>
        <dbReference type="EC" id="5.3.4.1"/>
    </reaction>
</comment>
<evidence type="ECO:0000256" key="7">
    <source>
        <dbReference type="ARBA" id="ARBA00022824"/>
    </source>
</evidence>
<dbReference type="FunFam" id="3.40.30.10:FF:000023">
    <property type="entry name" value="Protein disulfide-isomerase"/>
    <property type="match status" value="1"/>
</dbReference>
<comment type="similarity">
    <text evidence="3 11">Belongs to the protein disulfide isomerase family.</text>
</comment>
<feature type="signal peptide" evidence="12">
    <location>
        <begin position="1"/>
        <end position="22"/>
    </location>
</feature>
<dbReference type="GO" id="GO:0005788">
    <property type="term" value="C:endoplasmic reticulum lumen"/>
    <property type="evidence" value="ECO:0007669"/>
    <property type="project" value="UniProtKB-SubCell"/>
</dbReference>
<dbReference type="GO" id="GO:0009986">
    <property type="term" value="C:cell surface"/>
    <property type="evidence" value="ECO:0007669"/>
    <property type="project" value="TreeGrafter"/>
</dbReference>
<protein>
    <recommendedName>
        <fullName evidence="4 12">Protein disulfide-isomerase</fullName>
        <ecNumber evidence="4 12">5.3.4.1</ecNumber>
    </recommendedName>
</protein>
<dbReference type="Pfam" id="PF13848">
    <property type="entry name" value="Thioredoxin_6"/>
    <property type="match status" value="1"/>
</dbReference>
<feature type="chain" id="PRO_5005110627" description="Protein disulfide-isomerase" evidence="12">
    <location>
        <begin position="23"/>
        <end position="632"/>
    </location>
</feature>
<accession>A0A0B7B682</accession>
<dbReference type="InterPro" id="IPR017937">
    <property type="entry name" value="Thioredoxin_CS"/>
</dbReference>
<dbReference type="FunFam" id="3.40.30.10:FF:000076">
    <property type="entry name" value="Protein disulfide-isomerase A4"/>
    <property type="match status" value="1"/>
</dbReference>
<dbReference type="Pfam" id="PF00085">
    <property type="entry name" value="Thioredoxin"/>
    <property type="match status" value="3"/>
</dbReference>
<evidence type="ECO:0000256" key="10">
    <source>
        <dbReference type="ARBA" id="ARBA00023284"/>
    </source>
</evidence>
<dbReference type="GO" id="GO:0034976">
    <property type="term" value="P:response to endoplasmic reticulum stress"/>
    <property type="evidence" value="ECO:0007669"/>
    <property type="project" value="TreeGrafter"/>
</dbReference>
<keyword evidence="10" id="KW-0676">Redox-active center</keyword>
<keyword evidence="7" id="KW-0256">Endoplasmic reticulum</keyword>
<dbReference type="InterPro" id="IPR005788">
    <property type="entry name" value="PDI_thioredoxin-like_dom"/>
</dbReference>
<dbReference type="NCBIfam" id="TIGR01130">
    <property type="entry name" value="ER_PDI_fam"/>
    <property type="match status" value="1"/>
</dbReference>
<dbReference type="EC" id="5.3.4.1" evidence="4 12"/>
<dbReference type="InterPro" id="IPR005792">
    <property type="entry name" value="Prot_disulphide_isomerase"/>
</dbReference>
<dbReference type="CDD" id="cd02961">
    <property type="entry name" value="PDI_a_family"/>
    <property type="match status" value="2"/>
</dbReference>
<dbReference type="Gene3D" id="3.40.30.10">
    <property type="entry name" value="Glutaredoxin"/>
    <property type="match status" value="5"/>
</dbReference>
<dbReference type="PRINTS" id="PR00421">
    <property type="entry name" value="THIOREDOXIN"/>
</dbReference>
<evidence type="ECO:0000256" key="2">
    <source>
        <dbReference type="ARBA" id="ARBA00004319"/>
    </source>
</evidence>
<dbReference type="GO" id="GO:0003756">
    <property type="term" value="F:protein disulfide isomerase activity"/>
    <property type="evidence" value="ECO:0007669"/>
    <property type="project" value="UniProtKB-EC"/>
</dbReference>
<dbReference type="GO" id="GO:0006457">
    <property type="term" value="P:protein folding"/>
    <property type="evidence" value="ECO:0007669"/>
    <property type="project" value="TreeGrafter"/>
</dbReference>
<evidence type="ECO:0000313" key="14">
    <source>
        <dbReference type="EMBL" id="CEK87625.1"/>
    </source>
</evidence>
<evidence type="ECO:0000256" key="9">
    <source>
        <dbReference type="ARBA" id="ARBA00023235"/>
    </source>
</evidence>
<evidence type="ECO:0000256" key="3">
    <source>
        <dbReference type="ARBA" id="ARBA00006347"/>
    </source>
</evidence>
<name>A0A0B7B682_9EUPU</name>
<evidence type="ECO:0000256" key="6">
    <source>
        <dbReference type="ARBA" id="ARBA00022737"/>
    </source>
</evidence>
<keyword evidence="5 12" id="KW-0732">Signal</keyword>
<comment type="subcellular location">
    <subcellularLocation>
        <location evidence="2">Endoplasmic reticulum lumen</location>
    </subcellularLocation>
</comment>
<keyword evidence="9 12" id="KW-0413">Isomerase</keyword>
<dbReference type="CDD" id="cd02995">
    <property type="entry name" value="PDI_a_PDI_a'_C"/>
    <property type="match status" value="1"/>
</dbReference>
<dbReference type="NCBIfam" id="TIGR01126">
    <property type="entry name" value="pdi_dom"/>
    <property type="match status" value="2"/>
</dbReference>
<evidence type="ECO:0000256" key="11">
    <source>
        <dbReference type="RuleBase" id="RU004208"/>
    </source>
</evidence>
<sequence>MANKKLGVLLILCIFSSSYVRCEDVEETDERDDDGTVENDEGSVRIEDSVLVLNSENFDDVIKKNPTVLVEFYAPWCGHCKSLTPKYSAAAQELAKHDPPVVLAKVDATVHSELAQRFEVKGYPTLQYFKNGKSYEYDGPRETAGIVEYMKIVADPKWEPEPDAVIKLTKDNFDEVVNSEQLMLVKFCAPQNGQCKQLAPIYGKAAKELKKENPAILLAEVDGTVETELVEKYDAEGFPGLKIFRNGKASHYNGEHTTDNDIVSYMKNQVGDGAKEVKNIKQLKELFVPDDISVIGFFQSDDDPKVTVYRDLSNAYRSDFKFGITFDEELRKTYKFQPNSVVVFAAERFYTKYEPKWYVLEIKDDTTVDDILTFIKNHRLPLVGHYEGARSARYDLKKPVCLIFYSVDFGFDHREATQFWRHKIADIANKFPEITFAVADDEENIKLLQEFGLDESGEEINVGLLSTDGKKYPMEPMDEYDSDDIVDFLKKYKKGKLRPYIKSQRPPKKQTGHVTVVVGETFEKIVKDTSKDVLIEMYAPWCGHCKQLEPKYEALAKKLKKESNLVIAKIDATANDLPEGYSPSGFPTIYFVPSNNKDAPITYDGSREVEEFEKFLRKHATVSFGKNQKEEL</sequence>
<dbReference type="InterPro" id="IPR013766">
    <property type="entry name" value="Thioredoxin_domain"/>
</dbReference>
<keyword evidence="8" id="KW-1015">Disulfide bond</keyword>
<dbReference type="PROSITE" id="PS00194">
    <property type="entry name" value="THIOREDOXIN_1"/>
    <property type="match status" value="2"/>
</dbReference>
<evidence type="ECO:0000256" key="4">
    <source>
        <dbReference type="ARBA" id="ARBA00012723"/>
    </source>
</evidence>
<dbReference type="PANTHER" id="PTHR18929:SF210">
    <property type="entry name" value="PROTEIN DISULFIDE-ISOMERASE A4"/>
    <property type="match status" value="1"/>
</dbReference>
<evidence type="ECO:0000256" key="1">
    <source>
        <dbReference type="ARBA" id="ARBA00001182"/>
    </source>
</evidence>
<dbReference type="EMBL" id="HACG01040760">
    <property type="protein sequence ID" value="CEK87625.1"/>
    <property type="molecule type" value="Transcribed_RNA"/>
</dbReference>
<proteinExistence type="inferred from homology"/>
<evidence type="ECO:0000256" key="12">
    <source>
        <dbReference type="RuleBase" id="RU361130"/>
    </source>
</evidence>
<reference evidence="14" key="1">
    <citation type="submission" date="2014-12" db="EMBL/GenBank/DDBJ databases">
        <title>Insight into the proteome of Arion vulgaris.</title>
        <authorList>
            <person name="Aradska J."/>
            <person name="Bulat T."/>
            <person name="Smidak R."/>
            <person name="Sarate P."/>
            <person name="Gangsoo J."/>
            <person name="Sialana F."/>
            <person name="Bilban M."/>
            <person name="Lubec G."/>
        </authorList>
    </citation>
    <scope>NUCLEOTIDE SEQUENCE</scope>
    <source>
        <tissue evidence="14">Skin</tissue>
    </source>
</reference>
<dbReference type="PANTHER" id="PTHR18929">
    <property type="entry name" value="PROTEIN DISULFIDE ISOMERASE"/>
    <property type="match status" value="1"/>
</dbReference>
<evidence type="ECO:0000256" key="5">
    <source>
        <dbReference type="ARBA" id="ARBA00022729"/>
    </source>
</evidence>
<feature type="domain" description="Thioredoxin" evidence="13">
    <location>
        <begin position="157"/>
        <end position="271"/>
    </location>
</feature>
<evidence type="ECO:0000256" key="8">
    <source>
        <dbReference type="ARBA" id="ARBA00023157"/>
    </source>
</evidence>
<evidence type="ECO:0000259" key="13">
    <source>
        <dbReference type="PROSITE" id="PS51352"/>
    </source>
</evidence>
<dbReference type="InterPro" id="IPR036249">
    <property type="entry name" value="Thioredoxin-like_sf"/>
</dbReference>
<organism evidence="14">
    <name type="scientific">Arion vulgaris</name>
    <dbReference type="NCBI Taxonomy" id="1028688"/>
    <lineage>
        <taxon>Eukaryota</taxon>
        <taxon>Metazoa</taxon>
        <taxon>Spiralia</taxon>
        <taxon>Lophotrochozoa</taxon>
        <taxon>Mollusca</taxon>
        <taxon>Gastropoda</taxon>
        <taxon>Heterobranchia</taxon>
        <taxon>Euthyneura</taxon>
        <taxon>Panpulmonata</taxon>
        <taxon>Eupulmonata</taxon>
        <taxon>Stylommatophora</taxon>
        <taxon>Helicina</taxon>
        <taxon>Arionoidea</taxon>
        <taxon>Arionidae</taxon>
        <taxon>Arion</taxon>
    </lineage>
</organism>